<feature type="domain" description="MoeA N-terminal and linker" evidence="1">
    <location>
        <begin position="10"/>
        <end position="166"/>
    </location>
</feature>
<dbReference type="InterPro" id="IPR036135">
    <property type="entry name" value="MoeA_linker/N_sf"/>
</dbReference>
<proteinExistence type="predicted"/>
<dbReference type="GO" id="GO:0005829">
    <property type="term" value="C:cytosol"/>
    <property type="evidence" value="ECO:0007669"/>
    <property type="project" value="TreeGrafter"/>
</dbReference>
<dbReference type="Gene3D" id="3.90.105.10">
    <property type="entry name" value="Molybdopterin biosynthesis moea protein, domain 2"/>
    <property type="match status" value="1"/>
</dbReference>
<dbReference type="GO" id="GO:0006777">
    <property type="term" value="P:Mo-molybdopterin cofactor biosynthetic process"/>
    <property type="evidence" value="ECO:0007669"/>
    <property type="project" value="TreeGrafter"/>
</dbReference>
<dbReference type="GO" id="GO:0061599">
    <property type="term" value="F:molybdopterin molybdotransferase activity"/>
    <property type="evidence" value="ECO:0007669"/>
    <property type="project" value="TreeGrafter"/>
</dbReference>
<dbReference type="Gene3D" id="3.40.980.10">
    <property type="entry name" value="MoaB/Mog-like domain"/>
    <property type="match status" value="1"/>
</dbReference>
<dbReference type="AlphaFoldDB" id="A0A382T7D3"/>
<dbReference type="Gene3D" id="2.170.190.11">
    <property type="entry name" value="Molybdopterin biosynthesis moea protein, domain 3"/>
    <property type="match status" value="1"/>
</dbReference>
<dbReference type="SUPFAM" id="SSF63882">
    <property type="entry name" value="MoeA N-terminal region -like"/>
    <property type="match status" value="1"/>
</dbReference>
<dbReference type="PANTHER" id="PTHR10192:SF5">
    <property type="entry name" value="GEPHYRIN"/>
    <property type="match status" value="1"/>
</dbReference>
<dbReference type="InterPro" id="IPR036425">
    <property type="entry name" value="MoaB/Mog-like_dom_sf"/>
</dbReference>
<evidence type="ECO:0000259" key="1">
    <source>
        <dbReference type="Pfam" id="PF03453"/>
    </source>
</evidence>
<dbReference type="EMBL" id="UINC01134432">
    <property type="protein sequence ID" value="SVD17976.1"/>
    <property type="molecule type" value="Genomic_DNA"/>
</dbReference>
<sequence>MNKKPLYLRQILDFIEKRASIISKTEIINLLYAEDKILAENIYSKIDLPPFKNSAVDGYALLKKDLNKSQKKINKSRVAAGDKGTHKIKDGEVIRIFTGAIMPSNSNTVVMQENTKIIDDKLSLVKVPSYGDNCRHKGEDVSKGSLVLKKGSKIDNKNLNLIAAIGYNKVKVYCKIKVGFYTSGNELVKPTTKLKNSKINNSNYYLLNSLLNKNYITKKFLGNLPDN</sequence>
<name>A0A382T7D3_9ZZZZ</name>
<feature type="non-terminal residue" evidence="2">
    <location>
        <position position="227"/>
    </location>
</feature>
<dbReference type="InterPro" id="IPR005110">
    <property type="entry name" value="MoeA_linker/N"/>
</dbReference>
<dbReference type="Pfam" id="PF03453">
    <property type="entry name" value="MoeA_N"/>
    <property type="match status" value="1"/>
</dbReference>
<organism evidence="2">
    <name type="scientific">marine metagenome</name>
    <dbReference type="NCBI Taxonomy" id="408172"/>
    <lineage>
        <taxon>unclassified sequences</taxon>
        <taxon>metagenomes</taxon>
        <taxon>ecological metagenomes</taxon>
    </lineage>
</organism>
<dbReference type="PANTHER" id="PTHR10192">
    <property type="entry name" value="MOLYBDOPTERIN BIOSYNTHESIS PROTEIN"/>
    <property type="match status" value="1"/>
</dbReference>
<accession>A0A382T7D3</accession>
<dbReference type="InterPro" id="IPR038987">
    <property type="entry name" value="MoeA-like"/>
</dbReference>
<protein>
    <recommendedName>
        <fullName evidence="1">MoeA N-terminal and linker domain-containing protein</fullName>
    </recommendedName>
</protein>
<evidence type="ECO:0000313" key="2">
    <source>
        <dbReference type="EMBL" id="SVD17976.1"/>
    </source>
</evidence>
<reference evidence="2" key="1">
    <citation type="submission" date="2018-05" db="EMBL/GenBank/DDBJ databases">
        <authorList>
            <person name="Lanie J.A."/>
            <person name="Ng W.-L."/>
            <person name="Kazmierczak K.M."/>
            <person name="Andrzejewski T.M."/>
            <person name="Davidsen T.M."/>
            <person name="Wayne K.J."/>
            <person name="Tettelin H."/>
            <person name="Glass J.I."/>
            <person name="Rusch D."/>
            <person name="Podicherti R."/>
            <person name="Tsui H.-C.T."/>
            <person name="Winkler M.E."/>
        </authorList>
    </citation>
    <scope>NUCLEOTIDE SEQUENCE</scope>
</reference>
<gene>
    <name evidence="2" type="ORF">METZ01_LOCUS370830</name>
</gene>